<comment type="cofactor">
    <cofactor evidence="1">
        <name>Fe(2+)</name>
        <dbReference type="ChEBI" id="CHEBI:29033"/>
    </cofactor>
</comment>
<dbReference type="Pfam" id="PF02668">
    <property type="entry name" value="TauD"/>
    <property type="match status" value="1"/>
</dbReference>
<dbReference type="InterPro" id="IPR042098">
    <property type="entry name" value="TauD-like_sf"/>
</dbReference>
<evidence type="ECO:0000313" key="6">
    <source>
        <dbReference type="EMBL" id="TQJ04275.1"/>
    </source>
</evidence>
<protein>
    <submittedName>
        <fullName evidence="6">Alpha-ketoglutarate-dependent taurine dioxygenase</fullName>
    </submittedName>
</protein>
<feature type="domain" description="TauD/TfdA-like" evidence="5">
    <location>
        <begin position="17"/>
        <end position="226"/>
    </location>
</feature>
<dbReference type="PANTHER" id="PTHR10696">
    <property type="entry name" value="GAMMA-BUTYROBETAINE HYDROXYLASE-RELATED"/>
    <property type="match status" value="1"/>
</dbReference>
<name>A0A542DMQ7_AMYCI</name>
<dbReference type="Proteomes" id="UP000320876">
    <property type="component" value="Unassembled WGS sequence"/>
</dbReference>
<keyword evidence="7" id="KW-1185">Reference proteome</keyword>
<dbReference type="Gene3D" id="3.60.130.10">
    <property type="entry name" value="Clavaminate synthase-like"/>
    <property type="match status" value="1"/>
</dbReference>
<evidence type="ECO:0000256" key="3">
    <source>
        <dbReference type="ARBA" id="ARBA00023004"/>
    </source>
</evidence>
<dbReference type="InterPro" id="IPR003819">
    <property type="entry name" value="TauD/TfdA-like"/>
</dbReference>
<dbReference type="GO" id="GO:0051213">
    <property type="term" value="F:dioxygenase activity"/>
    <property type="evidence" value="ECO:0007669"/>
    <property type="project" value="UniProtKB-KW"/>
</dbReference>
<evidence type="ECO:0000313" key="7">
    <source>
        <dbReference type="Proteomes" id="UP000320876"/>
    </source>
</evidence>
<dbReference type="AlphaFoldDB" id="A0A542DMQ7"/>
<sequence length="251" mass="27136">MHDPLARYRSAVSDIPARLAEHGLALICGLADAAALLDLASSLTTVVPHRDSDADGITTITDRGAARVRHGFAGFSAEALSPHTDRSGVPQPPRLLLTSCRQPGIAGGECVLIDGKAVYDDLAESAPDALRAFRTPRSALFGGAAGHLGSVFTDLGNCRMSVRLRLDELAWFSPQVSRWLPTLRVVLDRHAHTFSMATGEGYVLDNWRWLHGRHAFLGQRVLYRITGDPLPHLAIPTGFRPSRQLLPKTAA</sequence>
<dbReference type="SUPFAM" id="SSF51197">
    <property type="entry name" value="Clavaminate synthase-like"/>
    <property type="match status" value="1"/>
</dbReference>
<dbReference type="GO" id="GO:0017000">
    <property type="term" value="P:antibiotic biosynthetic process"/>
    <property type="evidence" value="ECO:0007669"/>
    <property type="project" value="UniProtKB-KW"/>
</dbReference>
<evidence type="ECO:0000256" key="4">
    <source>
        <dbReference type="ARBA" id="ARBA00023194"/>
    </source>
</evidence>
<organism evidence="6 7">
    <name type="scientific">Amycolatopsis cihanbeyliensis</name>
    <dbReference type="NCBI Taxonomy" id="1128664"/>
    <lineage>
        <taxon>Bacteria</taxon>
        <taxon>Bacillati</taxon>
        <taxon>Actinomycetota</taxon>
        <taxon>Actinomycetes</taxon>
        <taxon>Pseudonocardiales</taxon>
        <taxon>Pseudonocardiaceae</taxon>
        <taxon>Amycolatopsis</taxon>
    </lineage>
</organism>
<comment type="caution">
    <text evidence="6">The sequence shown here is derived from an EMBL/GenBank/DDBJ whole genome shotgun (WGS) entry which is preliminary data.</text>
</comment>
<dbReference type="InterPro" id="IPR050411">
    <property type="entry name" value="AlphaKG_dependent_hydroxylases"/>
</dbReference>
<dbReference type="EMBL" id="VFML01000001">
    <property type="protein sequence ID" value="TQJ04275.1"/>
    <property type="molecule type" value="Genomic_DNA"/>
</dbReference>
<evidence type="ECO:0000259" key="5">
    <source>
        <dbReference type="Pfam" id="PF02668"/>
    </source>
</evidence>
<keyword evidence="6" id="KW-0223">Dioxygenase</keyword>
<evidence type="ECO:0000256" key="1">
    <source>
        <dbReference type="ARBA" id="ARBA00001954"/>
    </source>
</evidence>
<keyword evidence="3" id="KW-0408">Iron</keyword>
<dbReference type="RefSeq" id="WP_170220874.1">
    <property type="nucleotide sequence ID" value="NZ_VFML01000001.1"/>
</dbReference>
<accession>A0A542DMQ7</accession>
<gene>
    <name evidence="6" type="ORF">FB471_4061</name>
</gene>
<keyword evidence="4" id="KW-0045">Antibiotic biosynthesis</keyword>
<dbReference type="PANTHER" id="PTHR10696:SF56">
    <property type="entry name" value="TAUD_TFDA-LIKE DOMAIN-CONTAINING PROTEIN"/>
    <property type="match status" value="1"/>
</dbReference>
<evidence type="ECO:0000256" key="2">
    <source>
        <dbReference type="ARBA" id="ARBA00023002"/>
    </source>
</evidence>
<reference evidence="6 7" key="1">
    <citation type="submission" date="2019-06" db="EMBL/GenBank/DDBJ databases">
        <title>Sequencing the genomes of 1000 actinobacteria strains.</title>
        <authorList>
            <person name="Klenk H.-P."/>
        </authorList>
    </citation>
    <scope>NUCLEOTIDE SEQUENCE [LARGE SCALE GENOMIC DNA]</scope>
    <source>
        <strain evidence="6 7">DSM 45679</strain>
    </source>
</reference>
<keyword evidence="2" id="KW-0560">Oxidoreductase</keyword>
<proteinExistence type="predicted"/>